<evidence type="ECO:0000313" key="4">
    <source>
        <dbReference type="Proteomes" id="UP001243989"/>
    </source>
</evidence>
<gene>
    <name evidence="3" type="ORF">BDP81DRAFT_315421</name>
</gene>
<dbReference type="PANTHER" id="PTHR10622:SF12">
    <property type="entry name" value="HET DOMAIN-CONTAINING PROTEIN"/>
    <property type="match status" value="1"/>
</dbReference>
<dbReference type="AlphaFoldDB" id="A0AAI9ZUV5"/>
<proteinExistence type="predicted"/>
<organism evidence="3 4">
    <name type="scientific">Colletotrichum phormii</name>
    <dbReference type="NCBI Taxonomy" id="359342"/>
    <lineage>
        <taxon>Eukaryota</taxon>
        <taxon>Fungi</taxon>
        <taxon>Dikarya</taxon>
        <taxon>Ascomycota</taxon>
        <taxon>Pezizomycotina</taxon>
        <taxon>Sordariomycetes</taxon>
        <taxon>Hypocreomycetidae</taxon>
        <taxon>Glomerellales</taxon>
        <taxon>Glomerellaceae</taxon>
        <taxon>Colletotrichum</taxon>
        <taxon>Colletotrichum acutatum species complex</taxon>
    </lineage>
</organism>
<evidence type="ECO:0000259" key="2">
    <source>
        <dbReference type="Pfam" id="PF06985"/>
    </source>
</evidence>
<dbReference type="InterPro" id="IPR010730">
    <property type="entry name" value="HET"/>
</dbReference>
<evidence type="ECO:0000256" key="1">
    <source>
        <dbReference type="SAM" id="MobiDB-lite"/>
    </source>
</evidence>
<feature type="region of interest" description="Disordered" evidence="1">
    <location>
        <begin position="554"/>
        <end position="575"/>
    </location>
</feature>
<comment type="caution">
    <text evidence="3">The sequence shown here is derived from an EMBL/GenBank/DDBJ whole genome shotgun (WGS) entry which is preliminary data.</text>
</comment>
<dbReference type="GeneID" id="85468951"/>
<dbReference type="Proteomes" id="UP001243989">
    <property type="component" value="Unassembled WGS sequence"/>
</dbReference>
<accession>A0AAI9ZUV5</accession>
<keyword evidence="4" id="KW-1185">Reference proteome</keyword>
<dbReference type="RefSeq" id="XP_060447244.1">
    <property type="nucleotide sequence ID" value="XM_060584089.1"/>
</dbReference>
<dbReference type="Pfam" id="PF06985">
    <property type="entry name" value="HET"/>
    <property type="match status" value="1"/>
</dbReference>
<protein>
    <submittedName>
        <fullName evidence="3">Heterokaryon incompatibility protein-domain-containing protein</fullName>
    </submittedName>
</protein>
<name>A0AAI9ZUV5_9PEZI</name>
<reference evidence="3" key="1">
    <citation type="submission" date="2021-06" db="EMBL/GenBank/DDBJ databases">
        <title>Comparative genomics, transcriptomics and evolutionary studies reveal genomic signatures of adaptation to plant cell wall in hemibiotrophic fungi.</title>
        <authorList>
            <consortium name="DOE Joint Genome Institute"/>
            <person name="Baroncelli R."/>
            <person name="Diaz J.F."/>
            <person name="Benocci T."/>
            <person name="Peng M."/>
            <person name="Battaglia E."/>
            <person name="Haridas S."/>
            <person name="Andreopoulos W."/>
            <person name="Labutti K."/>
            <person name="Pangilinan J."/>
            <person name="Floch G.L."/>
            <person name="Makela M.R."/>
            <person name="Henrissat B."/>
            <person name="Grigoriev I.V."/>
            <person name="Crouch J.A."/>
            <person name="De Vries R.P."/>
            <person name="Sukno S.A."/>
            <person name="Thon M.R."/>
        </authorList>
    </citation>
    <scope>NUCLEOTIDE SEQUENCE</scope>
    <source>
        <strain evidence="3">CBS 102054</strain>
    </source>
</reference>
<sequence>MWLLNTKTLTLESFTDPSEVEYAILSHTWDSDEVSFREMSPVAVATTTKSKAGFDKVAKTCEVAREKGLGYAWVDTCCIDKSSSAELSEAINSMFRWYQEAKVCLVFLSDLRPDVGGTGPGVYEIADLSRCKWFSRGWTLQELIAPAVAEFYDAGWTLRLSKDEWSGCLSTITNIDVDILTFDKELSAVPVAVRMSWAAHRRTIRVEDRAYSLLGLFDIHMPMIYGEGAKAFQRLQEEIAKETDDMARFAWVAVDEEQRYRGMFAQELAEFTLCGNYTRFNRLKSDRSEFSITNKGVRFTELLGMDTETSAAWALPFRTLGNCQICHYPHRIRIGLFFTAEGWVRATPGRCRYKSEGPRAGMIDVCVRKTVTASESRRLEQRPGHFFKLEWPPGDPFNRYGKLLWAERSFLWDPVHRGFVGEAQAEDFMGIIKVSLRALPADSLVSLFLYKAKDRSPEVQLFLFPEWPWELKEGPVHYPEFTFSPETQMELYKRSLLYYPPSNLESARATYSDAQFSFDMTFTAEVDEEMRLIVSCKYSKEPLKAQEHEGLLLLADKSTQRGSSEPESLPMRGLE</sequence>
<evidence type="ECO:0000313" key="3">
    <source>
        <dbReference type="EMBL" id="KAK1638637.1"/>
    </source>
</evidence>
<dbReference type="PANTHER" id="PTHR10622">
    <property type="entry name" value="HET DOMAIN-CONTAINING PROTEIN"/>
    <property type="match status" value="1"/>
</dbReference>
<feature type="domain" description="Heterokaryon incompatibility" evidence="2">
    <location>
        <begin position="22"/>
        <end position="113"/>
    </location>
</feature>
<dbReference type="EMBL" id="JAHMHQ010000006">
    <property type="protein sequence ID" value="KAK1638637.1"/>
    <property type="molecule type" value="Genomic_DNA"/>
</dbReference>